<proteinExistence type="predicted"/>
<protein>
    <submittedName>
        <fullName evidence="1">Uncharacterized protein</fullName>
    </submittedName>
</protein>
<accession>A0A0V0TQI5</accession>
<sequence length="63" mass="7386">MKLHRTIGTGIIVKLLNKMTDNTEARAVSNETHHNNIIYQCEQQRINEVEILENGFWKKFFAV</sequence>
<reference evidence="1 2" key="1">
    <citation type="submission" date="2015-01" db="EMBL/GenBank/DDBJ databases">
        <title>Evolution of Trichinella species and genotypes.</title>
        <authorList>
            <person name="Korhonen P.K."/>
            <person name="Edoardo P."/>
            <person name="Giuseppe L.R."/>
            <person name="Gasser R.B."/>
        </authorList>
    </citation>
    <scope>NUCLEOTIDE SEQUENCE [LARGE SCALE GENOMIC DNA]</scope>
    <source>
        <strain evidence="1">ISS417</strain>
    </source>
</reference>
<dbReference type="EMBL" id="JYDJ01000175">
    <property type="protein sequence ID" value="KRX41276.1"/>
    <property type="molecule type" value="Genomic_DNA"/>
</dbReference>
<comment type="caution">
    <text evidence="1">The sequence shown here is derived from an EMBL/GenBank/DDBJ whole genome shotgun (WGS) entry which is preliminary data.</text>
</comment>
<name>A0A0V0TQI5_9BILA</name>
<dbReference type="Proteomes" id="UP000055048">
    <property type="component" value="Unassembled WGS sequence"/>
</dbReference>
<evidence type="ECO:0000313" key="1">
    <source>
        <dbReference type="EMBL" id="KRX41276.1"/>
    </source>
</evidence>
<gene>
    <name evidence="1" type="ORF">T05_15309</name>
</gene>
<dbReference type="AlphaFoldDB" id="A0A0V0TQI5"/>
<keyword evidence="2" id="KW-1185">Reference proteome</keyword>
<organism evidence="1 2">
    <name type="scientific">Trichinella murrelli</name>
    <dbReference type="NCBI Taxonomy" id="144512"/>
    <lineage>
        <taxon>Eukaryota</taxon>
        <taxon>Metazoa</taxon>
        <taxon>Ecdysozoa</taxon>
        <taxon>Nematoda</taxon>
        <taxon>Enoplea</taxon>
        <taxon>Dorylaimia</taxon>
        <taxon>Trichinellida</taxon>
        <taxon>Trichinellidae</taxon>
        <taxon>Trichinella</taxon>
    </lineage>
</organism>
<evidence type="ECO:0000313" key="2">
    <source>
        <dbReference type="Proteomes" id="UP000055048"/>
    </source>
</evidence>